<dbReference type="InterPro" id="IPR001245">
    <property type="entry name" value="Ser-Thr/Tyr_kinase_cat_dom"/>
</dbReference>
<keyword evidence="9" id="KW-1185">Reference proteome</keyword>
<organism evidence="8 9">
    <name type="scientific">Amphimedon queenslandica</name>
    <name type="common">Sponge</name>
    <dbReference type="NCBI Taxonomy" id="400682"/>
    <lineage>
        <taxon>Eukaryota</taxon>
        <taxon>Metazoa</taxon>
        <taxon>Porifera</taxon>
        <taxon>Demospongiae</taxon>
        <taxon>Heteroscleromorpha</taxon>
        <taxon>Haplosclerida</taxon>
        <taxon>Niphatidae</taxon>
        <taxon>Amphimedon</taxon>
    </lineage>
</organism>
<sequence>MVGTPYYLAPEVIEGKHSFECDVYSFAVTLWEMITRHKPTLDLNQEGQPHPYNVFRAIGKGARMPTIIGIPKFLWELVTKCWAQQPVDRLSFAEIVRKLKRVPYKFKNEPLLTR</sequence>
<dbReference type="KEGG" id="aqu:109591647"/>
<dbReference type="Proteomes" id="UP000007879">
    <property type="component" value="Unassembled WGS sequence"/>
</dbReference>
<dbReference type="Gene3D" id="1.10.510.10">
    <property type="entry name" value="Transferase(Phosphotransferase) domain 1"/>
    <property type="match status" value="1"/>
</dbReference>
<evidence type="ECO:0000256" key="5">
    <source>
        <dbReference type="ARBA" id="ARBA00022777"/>
    </source>
</evidence>
<dbReference type="GO" id="GO:0006955">
    <property type="term" value="P:immune response"/>
    <property type="evidence" value="ECO:0007669"/>
    <property type="project" value="TreeGrafter"/>
</dbReference>
<evidence type="ECO:0000313" key="9">
    <source>
        <dbReference type="Proteomes" id="UP000007879"/>
    </source>
</evidence>
<dbReference type="InterPro" id="IPR000719">
    <property type="entry name" value="Prot_kinase_dom"/>
</dbReference>
<evidence type="ECO:0000256" key="2">
    <source>
        <dbReference type="ARBA" id="ARBA00022527"/>
    </source>
</evidence>
<evidence type="ECO:0000256" key="1">
    <source>
        <dbReference type="ARBA" id="ARBA00006529"/>
    </source>
</evidence>
<dbReference type="PROSITE" id="PS50011">
    <property type="entry name" value="PROTEIN_KINASE_DOM"/>
    <property type="match status" value="1"/>
</dbReference>
<reference evidence="8" key="2">
    <citation type="submission" date="2024-06" db="UniProtKB">
        <authorList>
            <consortium name="EnsemblMetazoa"/>
        </authorList>
    </citation>
    <scope>IDENTIFICATION</scope>
</reference>
<keyword evidence="4" id="KW-0547">Nucleotide-binding</keyword>
<keyword evidence="5" id="KW-0418">Kinase</keyword>
<evidence type="ECO:0000256" key="4">
    <source>
        <dbReference type="ARBA" id="ARBA00022741"/>
    </source>
</evidence>
<name>A0AAN0K0V7_AMPQE</name>
<dbReference type="SUPFAM" id="SSF56112">
    <property type="entry name" value="Protein kinase-like (PK-like)"/>
    <property type="match status" value="1"/>
</dbReference>
<proteinExistence type="inferred from homology"/>
<evidence type="ECO:0000256" key="6">
    <source>
        <dbReference type="ARBA" id="ARBA00022840"/>
    </source>
</evidence>
<protein>
    <recommendedName>
        <fullName evidence="7">Protein kinase domain-containing protein</fullName>
    </recommendedName>
</protein>
<evidence type="ECO:0000313" key="8">
    <source>
        <dbReference type="EnsemblMetazoa" id="XP_019862895.1"/>
    </source>
</evidence>
<feature type="domain" description="Protein kinase" evidence="7">
    <location>
        <begin position="1"/>
        <end position="112"/>
    </location>
</feature>
<accession>A0AAN0K0V7</accession>
<dbReference type="PANTHER" id="PTHR46716">
    <property type="entry name" value="MITOGEN-ACTIVATED PROTEIN KINASE KINASE KINASE 7"/>
    <property type="match status" value="1"/>
</dbReference>
<dbReference type="InterPro" id="IPR011009">
    <property type="entry name" value="Kinase-like_dom_sf"/>
</dbReference>
<comment type="similarity">
    <text evidence="1">Belongs to the protein kinase superfamily. STE Ser/Thr protein kinase family. MAP kinase kinase kinase subfamily.</text>
</comment>
<dbReference type="EnsemblMetazoa" id="XM_020007336.1">
    <property type="protein sequence ID" value="XP_019862895.1"/>
    <property type="gene ID" value="LOC109591647"/>
</dbReference>
<dbReference type="GO" id="GO:0004709">
    <property type="term" value="F:MAP kinase kinase kinase activity"/>
    <property type="evidence" value="ECO:0007669"/>
    <property type="project" value="TreeGrafter"/>
</dbReference>
<keyword evidence="3" id="KW-0808">Transferase</keyword>
<dbReference type="PANTHER" id="PTHR46716:SF1">
    <property type="entry name" value="MITOGEN-ACTIVATED PROTEIN KINASE KINASE KINASE 7"/>
    <property type="match status" value="1"/>
</dbReference>
<keyword evidence="2" id="KW-0723">Serine/threonine-protein kinase</keyword>
<dbReference type="GO" id="GO:0005524">
    <property type="term" value="F:ATP binding"/>
    <property type="evidence" value="ECO:0007669"/>
    <property type="project" value="UniProtKB-KW"/>
</dbReference>
<evidence type="ECO:0000259" key="7">
    <source>
        <dbReference type="PROSITE" id="PS50011"/>
    </source>
</evidence>
<reference evidence="9" key="1">
    <citation type="journal article" date="2010" name="Nature">
        <title>The Amphimedon queenslandica genome and the evolution of animal complexity.</title>
        <authorList>
            <person name="Srivastava M."/>
            <person name="Simakov O."/>
            <person name="Chapman J."/>
            <person name="Fahey B."/>
            <person name="Gauthier M.E."/>
            <person name="Mitros T."/>
            <person name="Richards G.S."/>
            <person name="Conaco C."/>
            <person name="Dacre M."/>
            <person name="Hellsten U."/>
            <person name="Larroux C."/>
            <person name="Putnam N.H."/>
            <person name="Stanke M."/>
            <person name="Adamska M."/>
            <person name="Darling A."/>
            <person name="Degnan S.M."/>
            <person name="Oakley T.H."/>
            <person name="Plachetzki D.C."/>
            <person name="Zhai Y."/>
            <person name="Adamski M."/>
            <person name="Calcino A."/>
            <person name="Cummins S.F."/>
            <person name="Goodstein D.M."/>
            <person name="Harris C."/>
            <person name="Jackson D.J."/>
            <person name="Leys S.P."/>
            <person name="Shu S."/>
            <person name="Woodcroft B.J."/>
            <person name="Vervoort M."/>
            <person name="Kosik K.S."/>
            <person name="Manning G."/>
            <person name="Degnan B.M."/>
            <person name="Rokhsar D.S."/>
        </authorList>
    </citation>
    <scope>NUCLEOTIDE SEQUENCE [LARGE SCALE GENOMIC DNA]</scope>
</reference>
<dbReference type="GO" id="GO:0007254">
    <property type="term" value="P:JNK cascade"/>
    <property type="evidence" value="ECO:0007669"/>
    <property type="project" value="TreeGrafter"/>
</dbReference>
<keyword evidence="6" id="KW-0067">ATP-binding</keyword>
<dbReference type="GeneID" id="109591647"/>
<dbReference type="RefSeq" id="XP_019862895.1">
    <property type="nucleotide sequence ID" value="XM_020007336.1"/>
</dbReference>
<dbReference type="AlphaFoldDB" id="A0AAN0K0V7"/>
<dbReference type="Pfam" id="PF07714">
    <property type="entry name" value="PK_Tyr_Ser-Thr"/>
    <property type="match status" value="1"/>
</dbReference>
<evidence type="ECO:0000256" key="3">
    <source>
        <dbReference type="ARBA" id="ARBA00022679"/>
    </source>
</evidence>